<dbReference type="eggNOG" id="ENOG502SWPC">
    <property type="taxonomic scope" value="Eukaryota"/>
</dbReference>
<keyword evidence="2" id="KW-1185">Reference proteome</keyword>
<evidence type="ECO:0000313" key="2">
    <source>
        <dbReference type="Proteomes" id="UP000019473"/>
    </source>
</evidence>
<gene>
    <name evidence="1" type="ORF">A1O7_08810</name>
</gene>
<dbReference type="STRING" id="1182544.W9WBH8"/>
<dbReference type="EMBL" id="AMGW01000006">
    <property type="protein sequence ID" value="EXJ55879.1"/>
    <property type="molecule type" value="Genomic_DNA"/>
</dbReference>
<accession>W9WBH8</accession>
<proteinExistence type="predicted"/>
<name>W9WBH8_9EURO</name>
<protein>
    <recommendedName>
        <fullName evidence="3">Clr5 domain-containing protein</fullName>
    </recommendedName>
</protein>
<dbReference type="HOGENOM" id="CLU_860543_0_0_1"/>
<evidence type="ECO:0008006" key="3">
    <source>
        <dbReference type="Google" id="ProtNLM"/>
    </source>
</evidence>
<dbReference type="AlphaFoldDB" id="W9WBH8"/>
<reference evidence="1 2" key="1">
    <citation type="submission" date="2013-03" db="EMBL/GenBank/DDBJ databases">
        <title>The Genome Sequence of Cladophialophora yegresii CBS 114405.</title>
        <authorList>
            <consortium name="The Broad Institute Genomics Platform"/>
            <person name="Cuomo C."/>
            <person name="de Hoog S."/>
            <person name="Gorbushina A."/>
            <person name="Walker B."/>
            <person name="Young S.K."/>
            <person name="Zeng Q."/>
            <person name="Gargeya S."/>
            <person name="Fitzgerald M."/>
            <person name="Haas B."/>
            <person name="Abouelleil A."/>
            <person name="Allen A.W."/>
            <person name="Alvarado L."/>
            <person name="Arachchi H.M."/>
            <person name="Berlin A.M."/>
            <person name="Chapman S.B."/>
            <person name="Gainer-Dewar J."/>
            <person name="Goldberg J."/>
            <person name="Griggs A."/>
            <person name="Gujja S."/>
            <person name="Hansen M."/>
            <person name="Howarth C."/>
            <person name="Imamovic A."/>
            <person name="Ireland A."/>
            <person name="Larimer J."/>
            <person name="McCowan C."/>
            <person name="Murphy C."/>
            <person name="Pearson M."/>
            <person name="Poon T.W."/>
            <person name="Priest M."/>
            <person name="Roberts A."/>
            <person name="Saif S."/>
            <person name="Shea T."/>
            <person name="Sisk P."/>
            <person name="Sykes S."/>
            <person name="Wortman J."/>
            <person name="Nusbaum C."/>
            <person name="Birren B."/>
        </authorList>
    </citation>
    <scope>NUCLEOTIDE SEQUENCE [LARGE SCALE GENOMIC DNA]</scope>
    <source>
        <strain evidence="1 2">CBS 114405</strain>
    </source>
</reference>
<dbReference type="VEuPathDB" id="FungiDB:A1O7_08810"/>
<evidence type="ECO:0000313" key="1">
    <source>
        <dbReference type="EMBL" id="EXJ55879.1"/>
    </source>
</evidence>
<dbReference type="RefSeq" id="XP_007760989.1">
    <property type="nucleotide sequence ID" value="XM_007762799.1"/>
</dbReference>
<comment type="caution">
    <text evidence="1">The sequence shown here is derived from an EMBL/GenBank/DDBJ whole genome shotgun (WGS) entry which is preliminary data.</text>
</comment>
<organism evidence="1 2">
    <name type="scientific">Cladophialophora yegresii CBS 114405</name>
    <dbReference type="NCBI Taxonomy" id="1182544"/>
    <lineage>
        <taxon>Eukaryota</taxon>
        <taxon>Fungi</taxon>
        <taxon>Dikarya</taxon>
        <taxon>Ascomycota</taxon>
        <taxon>Pezizomycotina</taxon>
        <taxon>Eurotiomycetes</taxon>
        <taxon>Chaetothyriomycetidae</taxon>
        <taxon>Chaetothyriales</taxon>
        <taxon>Herpotrichiellaceae</taxon>
        <taxon>Cladophialophora</taxon>
    </lineage>
</organism>
<dbReference type="OrthoDB" id="5308957at2759"/>
<dbReference type="Proteomes" id="UP000019473">
    <property type="component" value="Unassembled WGS sequence"/>
</dbReference>
<sequence length="323" mass="37048">MLKTRIRKWDLDRKNKEPDMLYALRIVLERQALGKDTTFLLRGRVVTSNDIKRYFKRKGVVDFQALLRESPAVVATTEVEYHTPETLATMESPERNVPVLAAPDVHCGRITGGNLRATLNPSYINPAFSSTREMNHLDALLYHSRVYCDSIFQTPPRHGSFSGESLARLDLFFNFFLGGHSLLCLNLVPEAFYFFNQAFDQVSLLLTEQHVLFLPYFYSIILPQPIRPREEVMVQLFHFILEKVQLHHPQLLWIHRSVSIINKLSVEDRGEASIRVFQAICDRLWLLDSDGSKLLEIDPTSTFAKLVYHGLCGSYLPGAIFHG</sequence>
<dbReference type="GeneID" id="19183374"/>